<dbReference type="STRING" id="1603606.DSOUD_0841"/>
<dbReference type="Proteomes" id="UP000057158">
    <property type="component" value="Chromosome"/>
</dbReference>
<dbReference type="Gene3D" id="1.10.260.40">
    <property type="entry name" value="lambda repressor-like DNA-binding domains"/>
    <property type="match status" value="1"/>
</dbReference>
<dbReference type="RefSeq" id="WP_053549819.1">
    <property type="nucleotide sequence ID" value="NZ_CP010802.1"/>
</dbReference>
<organism evidence="2 3">
    <name type="scientific">Desulfuromonas soudanensis</name>
    <dbReference type="NCBI Taxonomy" id="1603606"/>
    <lineage>
        <taxon>Bacteria</taxon>
        <taxon>Pseudomonadati</taxon>
        <taxon>Thermodesulfobacteriota</taxon>
        <taxon>Desulfuromonadia</taxon>
        <taxon>Desulfuromonadales</taxon>
        <taxon>Desulfuromonadaceae</taxon>
        <taxon>Desulfuromonas</taxon>
    </lineage>
</organism>
<accession>A0A0M4CVB5</accession>
<sequence>MLRLRECLESCGITQKSLASAIGWSPTQISLTLRKGRFPVDSERFRSGVRKFVDETPEVRAWVREQGLTIDALFDRPPSSEPVDLDNAILTVVGRVATAGPRTDDLLSLARVARYLLGELRSCQPEWIVDIEAEAAGML</sequence>
<dbReference type="AlphaFoldDB" id="A0A0M4CVB5"/>
<dbReference type="CDD" id="cd00093">
    <property type="entry name" value="HTH_XRE"/>
    <property type="match status" value="1"/>
</dbReference>
<reference evidence="2 3" key="1">
    <citation type="submission" date="2015-07" db="EMBL/GenBank/DDBJ databases">
        <title>Isolation and Genomic Characterization of a Novel Halophilic Metal-Reducing Deltaproteobacterium from the Deep Subsurface.</title>
        <authorList>
            <person name="Badalamenti J.P."/>
            <person name="Summers Z.M."/>
            <person name="Gralnick J.A."/>
            <person name="Bond D.R."/>
        </authorList>
    </citation>
    <scope>NUCLEOTIDE SEQUENCE [LARGE SCALE GENOMIC DNA]</scope>
    <source>
        <strain evidence="2 3">WTL</strain>
    </source>
</reference>
<feature type="domain" description="HTH cro/C1-type" evidence="1">
    <location>
        <begin position="4"/>
        <end position="30"/>
    </location>
</feature>
<evidence type="ECO:0000259" key="1">
    <source>
        <dbReference type="PROSITE" id="PS50943"/>
    </source>
</evidence>
<evidence type="ECO:0000313" key="2">
    <source>
        <dbReference type="EMBL" id="ALC15628.1"/>
    </source>
</evidence>
<evidence type="ECO:0000313" key="3">
    <source>
        <dbReference type="Proteomes" id="UP000057158"/>
    </source>
</evidence>
<dbReference type="InterPro" id="IPR001387">
    <property type="entry name" value="Cro/C1-type_HTH"/>
</dbReference>
<dbReference type="SUPFAM" id="SSF47413">
    <property type="entry name" value="lambda repressor-like DNA-binding domains"/>
    <property type="match status" value="1"/>
</dbReference>
<protein>
    <submittedName>
        <fullName evidence="2">Helix-turn-helix protein</fullName>
    </submittedName>
</protein>
<dbReference type="PROSITE" id="PS50943">
    <property type="entry name" value="HTH_CROC1"/>
    <property type="match status" value="1"/>
</dbReference>
<dbReference type="InterPro" id="IPR010982">
    <property type="entry name" value="Lambda_DNA-bd_dom_sf"/>
</dbReference>
<keyword evidence="3" id="KW-1185">Reference proteome</keyword>
<dbReference type="EMBL" id="CP010802">
    <property type="protein sequence ID" value="ALC15628.1"/>
    <property type="molecule type" value="Genomic_DNA"/>
</dbReference>
<gene>
    <name evidence="2" type="ORF">DSOUD_0841</name>
</gene>
<dbReference type="PATRIC" id="fig|1603606.3.peg.923"/>
<proteinExistence type="predicted"/>
<name>A0A0M4CVB5_9BACT</name>
<dbReference type="KEGG" id="des:DSOUD_0841"/>
<dbReference type="GO" id="GO:0003677">
    <property type="term" value="F:DNA binding"/>
    <property type="evidence" value="ECO:0007669"/>
    <property type="project" value="InterPro"/>
</dbReference>
<dbReference type="OrthoDB" id="9799840at2"/>